<evidence type="ECO:0000256" key="2">
    <source>
        <dbReference type="ARBA" id="ARBA00023186"/>
    </source>
</evidence>
<evidence type="ECO:0000313" key="6">
    <source>
        <dbReference type="EMBL" id="QYF49136.1"/>
    </source>
</evidence>
<dbReference type="InterPro" id="IPR027413">
    <property type="entry name" value="GROEL-like_equatorial_sf"/>
</dbReference>
<dbReference type="NCBIfam" id="NF009487">
    <property type="entry name" value="PRK12849.1"/>
    <property type="match status" value="1"/>
</dbReference>
<evidence type="ECO:0000256" key="4">
    <source>
        <dbReference type="RuleBase" id="RU000418"/>
    </source>
</evidence>
<dbReference type="Gene3D" id="3.50.7.10">
    <property type="entry name" value="GroEL"/>
    <property type="match status" value="1"/>
</dbReference>
<organism evidence="6 7">
    <name type="scientific">Candidatus Rhabdochlamydia oedothoracis</name>
    <dbReference type="NCBI Taxonomy" id="2720720"/>
    <lineage>
        <taxon>Bacteria</taxon>
        <taxon>Pseudomonadati</taxon>
        <taxon>Chlamydiota</taxon>
        <taxon>Chlamydiia</taxon>
        <taxon>Parachlamydiales</taxon>
        <taxon>Candidatus Rhabdochlamydiaceae</taxon>
        <taxon>Candidatus Rhabdochlamydia</taxon>
    </lineage>
</organism>
<evidence type="ECO:0000256" key="1">
    <source>
        <dbReference type="ARBA" id="ARBA00006607"/>
    </source>
</evidence>
<dbReference type="SUPFAM" id="SSF52029">
    <property type="entry name" value="GroEL apical domain-like"/>
    <property type="match status" value="1"/>
</dbReference>
<keyword evidence="3" id="KW-0413">Isomerase</keyword>
<proteinExistence type="inferred from homology"/>
<dbReference type="Pfam" id="PF00118">
    <property type="entry name" value="Cpn60_TCP1"/>
    <property type="match status" value="1"/>
</dbReference>
<dbReference type="PRINTS" id="PR00298">
    <property type="entry name" value="CHAPERONIN60"/>
</dbReference>
<evidence type="ECO:0000256" key="5">
    <source>
        <dbReference type="RuleBase" id="RU000419"/>
    </source>
</evidence>
<dbReference type="SUPFAM" id="SSF48592">
    <property type="entry name" value="GroEL equatorial domain-like"/>
    <property type="match status" value="1"/>
</dbReference>
<evidence type="ECO:0000313" key="7">
    <source>
        <dbReference type="Proteomes" id="UP000826014"/>
    </source>
</evidence>
<evidence type="ECO:0000256" key="3">
    <source>
        <dbReference type="ARBA" id="ARBA00023235"/>
    </source>
</evidence>
<dbReference type="NCBIfam" id="NF000592">
    <property type="entry name" value="PRK00013.1"/>
    <property type="match status" value="1"/>
</dbReference>
<keyword evidence="7" id="KW-1185">Reference proteome</keyword>
<dbReference type="EMBL" id="CP075587">
    <property type="protein sequence ID" value="QYF49136.1"/>
    <property type="molecule type" value="Genomic_DNA"/>
</dbReference>
<dbReference type="InterPro" id="IPR002423">
    <property type="entry name" value="Cpn60/GroEL/TCP-1"/>
</dbReference>
<dbReference type="NCBIfam" id="NF009489">
    <property type="entry name" value="PRK12851.1"/>
    <property type="match status" value="1"/>
</dbReference>
<reference evidence="6 7" key="1">
    <citation type="journal article" date="2022" name="bioRxiv">
        <title>Ecology and evolution of chlamydial symbionts of arthropods.</title>
        <authorList>
            <person name="Halter T."/>
            <person name="Koestlbacher S."/>
            <person name="Collingro A."/>
            <person name="Sixt B.S."/>
            <person name="Toenshoff E.R."/>
            <person name="Hendrickx F."/>
            <person name="Kostanjsek R."/>
            <person name="Horn M."/>
        </authorList>
    </citation>
    <scope>NUCLEOTIDE SEQUENCE [LARGE SCALE GENOMIC DNA]</scope>
    <source>
        <strain evidence="6">W744xW776</strain>
    </source>
</reference>
<dbReference type="PANTHER" id="PTHR45633">
    <property type="entry name" value="60 KDA HEAT SHOCK PROTEIN, MITOCHONDRIAL"/>
    <property type="match status" value="1"/>
</dbReference>
<dbReference type="NCBIfam" id="NF009488">
    <property type="entry name" value="PRK12850.1"/>
    <property type="match status" value="1"/>
</dbReference>
<dbReference type="InterPro" id="IPR027409">
    <property type="entry name" value="GroEL-like_apical_dom_sf"/>
</dbReference>
<dbReference type="Gene3D" id="3.30.260.10">
    <property type="entry name" value="TCP-1-like chaperonin intermediate domain"/>
    <property type="match status" value="1"/>
</dbReference>
<keyword evidence="2" id="KW-0143">Chaperone</keyword>
<dbReference type="InterPro" id="IPR027410">
    <property type="entry name" value="TCP-1-like_intermed_sf"/>
</dbReference>
<dbReference type="InterPro" id="IPR001844">
    <property type="entry name" value="Cpn60/GroEL"/>
</dbReference>
<dbReference type="NCBIfam" id="TIGR02348">
    <property type="entry name" value="GroEL"/>
    <property type="match status" value="1"/>
</dbReference>
<comment type="similarity">
    <text evidence="1 4">Belongs to the chaperonin (HSP60) family.</text>
</comment>
<comment type="function">
    <text evidence="5">Together with its co-chaperonin GroES, plays an essential role in assisting protein folding. The GroEL-GroES system forms a nano-cage that allows encapsulation of the non-native substrate proteins and provides a physical environment optimized to promote and accelerate protein folding.</text>
</comment>
<protein>
    <recommendedName>
        <fullName evidence="5">60 kDa chaperonin</fullName>
    </recommendedName>
</protein>
<gene>
    <name evidence="6" type="ORF">RHABOEDO_001411</name>
</gene>
<accession>A0ABX8V1W9</accession>
<comment type="subunit">
    <text evidence="5">Forms a cylinder of 14 subunits composed of two heptameric rings stacked back-to-back. Interacts with the co-chaperonin GroES.</text>
</comment>
<dbReference type="CDD" id="cd03344">
    <property type="entry name" value="GroEL"/>
    <property type="match status" value="1"/>
</dbReference>
<name>A0ABX8V1W9_9BACT</name>
<dbReference type="Gene3D" id="1.10.560.10">
    <property type="entry name" value="GroEL-like equatorial domain"/>
    <property type="match status" value="1"/>
</dbReference>
<dbReference type="SUPFAM" id="SSF54849">
    <property type="entry name" value="GroEL-intermediate domain like"/>
    <property type="match status" value="1"/>
</dbReference>
<dbReference type="Proteomes" id="UP000826014">
    <property type="component" value="Chromosome"/>
</dbReference>
<dbReference type="RefSeq" id="WP_215217444.1">
    <property type="nucleotide sequence ID" value="NZ_CP075587.1"/>
</dbReference>
<sequence length="527" mass="56706">MSTLKELIFEEEARNKLLEGIDQLVDAVCNTLGPKGSNVAIESSWGAPSITNHGNNVAKEIELKDQYTNMGIALGKESAAKMKELCGDGITTCLILLRAIAKNAAKQITSGSNPVHLKRGIEKALDAILHDLKTNAITIETQKEIQNIATASASGDQTIGTFIAEAIERVGKNGVITIEESKGIHTTVEIAKGMQFDRGYISSSFCTKEDALCVELHNPRILVTDKKISSAQELLPILQSIATSSSELLIIAEEVEADALSTLVINKLKGILKVSAVKAPGFGDNRQEMLKDIAILTGAKFISKETGLSLKDATFEDLGYAEKVIVSKDKTIIITDESKNEEVKVRIKQIELEITETTSSYNKEKLEDRKAKLISGAAVIRVGGAIEAEAKQKQQIFKDSLNSTRAAIDEGIVIGAGIGLLRASRNINVHLSDEENRGAQILIQACEAPLKQIIANNGLDSAVIFNEILSKESQFGLNALTGKVEDLLKSGIIDPLKVLRSALQCAVSTAILILFSEVLIGNAPEKE</sequence>